<gene>
    <name evidence="1" type="ORF">JJB07_20945</name>
</gene>
<protein>
    <submittedName>
        <fullName evidence="1">FDLD family class I lanthipeptide</fullName>
    </submittedName>
</protein>
<evidence type="ECO:0000313" key="2">
    <source>
        <dbReference type="Proteomes" id="UP000602284"/>
    </source>
</evidence>
<comment type="caution">
    <text evidence="1">The sequence shown here is derived from an EMBL/GenBank/DDBJ whole genome shotgun (WGS) entry which is preliminary data.</text>
</comment>
<sequence length="39" mass="4217">MENMFDLDIQVTAGTELNASLAPATLNTTCMTCDSKFDC</sequence>
<evidence type="ECO:0000313" key="1">
    <source>
        <dbReference type="EMBL" id="MBL0389064.1"/>
    </source>
</evidence>
<name>A0ABS1JFJ5_9BACL</name>
<reference evidence="1 2" key="1">
    <citation type="submission" date="2021-01" db="EMBL/GenBank/DDBJ databases">
        <title>Tumebacillus sp. strain ITR2 16S ribosomal RNA gene Genome sequencing and assembly.</title>
        <authorList>
            <person name="Kang M."/>
        </authorList>
    </citation>
    <scope>NUCLEOTIDE SEQUENCE [LARGE SCALE GENOMIC DNA]</scope>
    <source>
        <strain evidence="1 2">ITR2</strain>
    </source>
</reference>
<dbReference type="EMBL" id="JAEQNB010000008">
    <property type="protein sequence ID" value="MBL0389064.1"/>
    <property type="molecule type" value="Genomic_DNA"/>
</dbReference>
<proteinExistence type="predicted"/>
<keyword evidence="2" id="KW-1185">Reference proteome</keyword>
<organism evidence="1 2">
    <name type="scientific">Tumebacillus amylolyticus</name>
    <dbReference type="NCBI Taxonomy" id="2801339"/>
    <lineage>
        <taxon>Bacteria</taxon>
        <taxon>Bacillati</taxon>
        <taxon>Bacillota</taxon>
        <taxon>Bacilli</taxon>
        <taxon>Bacillales</taxon>
        <taxon>Alicyclobacillaceae</taxon>
        <taxon>Tumebacillus</taxon>
    </lineage>
</organism>
<dbReference type="Proteomes" id="UP000602284">
    <property type="component" value="Unassembled WGS sequence"/>
</dbReference>
<accession>A0ABS1JFJ5</accession>
<dbReference type="NCBIfam" id="NF038155">
    <property type="entry name" value="lanthi_I_FDLD"/>
    <property type="match status" value="1"/>
</dbReference>